<dbReference type="AGR" id="Xenbase:XB-GENE-5812874"/>
<dbReference type="FunFam" id="3.40.33.10:FF:000005">
    <property type="entry name" value="Cysteine-rich secretory protein 2"/>
    <property type="match status" value="1"/>
</dbReference>
<dbReference type="InterPro" id="IPR035940">
    <property type="entry name" value="CAP_sf"/>
</dbReference>
<evidence type="ECO:0000313" key="4">
    <source>
        <dbReference type="RefSeq" id="XP_031758624.1"/>
    </source>
</evidence>
<sequence>MDGGRMDTMAFGAGAYCIPRSFHNLSSFLEMNGFLLLLCLASLSKPTSEQDSVESFDEMSTDLESNRNFIVDKHNYYRSWVNPPAADMLKMHWDNYYLAKAKEWALTCSFKHSNLSFRQYGGEFAGENIMNSYFRHSWEYVINYWFNEHVNWEYAVGTTKEGAVTGHFTQIIWAPTHALACYVAKCYGTPYNYFYVCIYYPTGNREDKVKTPYQNGTTCGLCQKDCDDQLCLNYCPYYNSAGNCGTDKNASLCDYSDIGCDATCKCGSEKIY</sequence>
<comment type="similarity">
    <text evidence="1">Belongs to the CRISP family.</text>
</comment>
<dbReference type="Xenbase" id="XB-GENE-5812874">
    <property type="gene designation" value="XB5812873"/>
</dbReference>
<feature type="domain" description="SCP" evidence="2">
    <location>
        <begin position="65"/>
        <end position="207"/>
    </location>
</feature>
<dbReference type="Pfam" id="PF00188">
    <property type="entry name" value="CAP"/>
    <property type="match status" value="1"/>
</dbReference>
<dbReference type="InterPro" id="IPR001283">
    <property type="entry name" value="CRISP-related"/>
</dbReference>
<dbReference type="PANTHER" id="PTHR10334">
    <property type="entry name" value="CYSTEINE-RICH SECRETORY PROTEIN-RELATED"/>
    <property type="match status" value="1"/>
</dbReference>
<evidence type="ECO:0000259" key="2">
    <source>
        <dbReference type="SMART" id="SM00198"/>
    </source>
</evidence>
<protein>
    <submittedName>
        <fullName evidence="4">Cysteine-rich venom protein TEL1</fullName>
    </submittedName>
</protein>
<dbReference type="InterPro" id="IPR018244">
    <property type="entry name" value="Allrgn_V5/Tpx1_CS"/>
</dbReference>
<dbReference type="PRINTS" id="PR00837">
    <property type="entry name" value="V5TPXLIKE"/>
</dbReference>
<dbReference type="Proteomes" id="UP000008143">
    <property type="component" value="Chromosome 5"/>
</dbReference>
<dbReference type="Gene3D" id="3.40.33.10">
    <property type="entry name" value="CAP"/>
    <property type="match status" value="1"/>
</dbReference>
<reference evidence="4" key="1">
    <citation type="submission" date="2025-08" db="UniProtKB">
        <authorList>
            <consortium name="RefSeq"/>
        </authorList>
    </citation>
    <scope>IDENTIFICATION</scope>
    <source>
        <strain evidence="4">Nigerian</strain>
        <tissue evidence="4">Liver and blood</tissue>
    </source>
</reference>
<dbReference type="PROSITE" id="PS01009">
    <property type="entry name" value="CRISP_1"/>
    <property type="match status" value="1"/>
</dbReference>
<keyword evidence="3" id="KW-1185">Reference proteome</keyword>
<dbReference type="Pfam" id="PF08562">
    <property type="entry name" value="Crisp"/>
    <property type="match status" value="1"/>
</dbReference>
<dbReference type="AlphaFoldDB" id="A0A8J1JL67"/>
<evidence type="ECO:0000256" key="1">
    <source>
        <dbReference type="ARBA" id="ARBA00009923"/>
    </source>
</evidence>
<dbReference type="InterPro" id="IPR013871">
    <property type="entry name" value="Cysteine_rich_secretory"/>
</dbReference>
<dbReference type="SUPFAM" id="SSF57546">
    <property type="entry name" value="Crisp domain-like"/>
    <property type="match status" value="1"/>
</dbReference>
<evidence type="ECO:0000313" key="5">
    <source>
        <dbReference type="Xenbase" id="XB-GENE-5812874"/>
    </source>
</evidence>
<name>A0A8J1JL67_XENTR</name>
<dbReference type="GO" id="GO:0005576">
    <property type="term" value="C:extracellular region"/>
    <property type="evidence" value="ECO:0007669"/>
    <property type="project" value="InterPro"/>
</dbReference>
<dbReference type="KEGG" id="xtr:100127722"/>
<accession>A0A8J1JL67</accession>
<organism evidence="3 4">
    <name type="scientific">Xenopus tropicalis</name>
    <name type="common">Western clawed frog</name>
    <name type="synonym">Silurana tropicalis</name>
    <dbReference type="NCBI Taxonomy" id="8364"/>
    <lineage>
        <taxon>Eukaryota</taxon>
        <taxon>Metazoa</taxon>
        <taxon>Chordata</taxon>
        <taxon>Craniata</taxon>
        <taxon>Vertebrata</taxon>
        <taxon>Euteleostomi</taxon>
        <taxon>Amphibia</taxon>
        <taxon>Batrachia</taxon>
        <taxon>Anura</taxon>
        <taxon>Pipoidea</taxon>
        <taxon>Pipidae</taxon>
        <taxon>Xenopodinae</taxon>
        <taxon>Xenopus</taxon>
        <taxon>Silurana</taxon>
    </lineage>
</organism>
<gene>
    <name evidence="5" type="primary">XB5812873</name>
    <name evidence="4" type="synonym">LOC100127722</name>
</gene>
<dbReference type="OrthoDB" id="737510at2759"/>
<dbReference type="OMA" id="QIIWAPT"/>
<dbReference type="SUPFAM" id="SSF55797">
    <property type="entry name" value="PR-1-like"/>
    <property type="match status" value="1"/>
</dbReference>
<dbReference type="SMART" id="SM00198">
    <property type="entry name" value="SCP"/>
    <property type="match status" value="1"/>
</dbReference>
<proteinExistence type="inferred from homology"/>
<evidence type="ECO:0000313" key="3">
    <source>
        <dbReference type="Proteomes" id="UP000008143"/>
    </source>
</evidence>
<dbReference type="InterPro" id="IPR014044">
    <property type="entry name" value="CAP_dom"/>
</dbReference>
<dbReference type="RefSeq" id="XP_031758624.1">
    <property type="nucleotide sequence ID" value="XM_031902764.1"/>
</dbReference>